<gene>
    <name evidence="1" type="ORF">EGT74_26505</name>
</gene>
<proteinExistence type="predicted"/>
<evidence type="ECO:0000313" key="2">
    <source>
        <dbReference type="Proteomes" id="UP000278351"/>
    </source>
</evidence>
<dbReference type="InterPro" id="IPR036278">
    <property type="entry name" value="Sialidase_sf"/>
</dbReference>
<accession>A0A3N4PQB5</accession>
<dbReference type="RefSeq" id="WP_123849560.1">
    <property type="nucleotide sequence ID" value="NZ_RPDH01000003.1"/>
</dbReference>
<evidence type="ECO:0008006" key="3">
    <source>
        <dbReference type="Google" id="ProtNLM"/>
    </source>
</evidence>
<dbReference type="InterPro" id="IPR015943">
    <property type="entry name" value="WD40/YVTN_repeat-like_dom_sf"/>
</dbReference>
<dbReference type="SUPFAM" id="SSF50939">
    <property type="entry name" value="Sialidases"/>
    <property type="match status" value="1"/>
</dbReference>
<protein>
    <recommendedName>
        <fullName evidence="3">Exo-alpha-sialidase</fullName>
    </recommendedName>
</protein>
<dbReference type="EMBL" id="RPDH01000003">
    <property type="protein sequence ID" value="RPE05910.1"/>
    <property type="molecule type" value="Genomic_DNA"/>
</dbReference>
<reference evidence="1 2" key="1">
    <citation type="submission" date="2018-11" db="EMBL/GenBank/DDBJ databases">
        <title>Chitinophaga lutea sp.nov., isolate from arsenic contaminated soil.</title>
        <authorList>
            <person name="Zong Y."/>
        </authorList>
    </citation>
    <scope>NUCLEOTIDE SEQUENCE [LARGE SCALE GENOMIC DNA]</scope>
    <source>
        <strain evidence="1 2">ZY74</strain>
    </source>
</reference>
<keyword evidence="2" id="KW-1185">Reference proteome</keyword>
<sequence length="330" mass="38155">MTSEKKTGWNIVKTAGVDTENASLDFMIVNKSYQLILGSKYTDSDIVSRRFNNYDACIYRSENNGKNWTRKTIGKGKFTSYTVGNNRVFVALGINTKNETALFNDSAKIYCSMDEGRSWKEIAAYKDCHIKSIFIAEDSSVYILGIGKNDNYWILRRTANNGITWSEEMKVLIDYGTLVFFNKALWCINESTKKLIRLSLSDGRVDSFGFPERDFKPLFVRQNMESVLVIGELTQTPMVYKFGDGKFETIMQYGDKNKYPVDLFSYRNQLVLLLGERAGLGVQYYLYWKNELTNAWSAEEMPAKYFKPYAFYEDSFWGYNGGHLYQKTFQ</sequence>
<dbReference type="AlphaFoldDB" id="A0A3N4PQB5"/>
<dbReference type="OrthoDB" id="9757809at2"/>
<organism evidence="1 2">
    <name type="scientific">Chitinophaga lutea</name>
    <dbReference type="NCBI Taxonomy" id="2488634"/>
    <lineage>
        <taxon>Bacteria</taxon>
        <taxon>Pseudomonadati</taxon>
        <taxon>Bacteroidota</taxon>
        <taxon>Chitinophagia</taxon>
        <taxon>Chitinophagales</taxon>
        <taxon>Chitinophagaceae</taxon>
        <taxon>Chitinophaga</taxon>
    </lineage>
</organism>
<name>A0A3N4PQB5_9BACT</name>
<comment type="caution">
    <text evidence="1">The sequence shown here is derived from an EMBL/GenBank/DDBJ whole genome shotgun (WGS) entry which is preliminary data.</text>
</comment>
<dbReference type="Proteomes" id="UP000278351">
    <property type="component" value="Unassembled WGS sequence"/>
</dbReference>
<dbReference type="Gene3D" id="2.130.10.10">
    <property type="entry name" value="YVTN repeat-like/Quinoprotein amine dehydrogenase"/>
    <property type="match status" value="1"/>
</dbReference>
<evidence type="ECO:0000313" key="1">
    <source>
        <dbReference type="EMBL" id="RPE05910.1"/>
    </source>
</evidence>